<dbReference type="Pfam" id="PF13302">
    <property type="entry name" value="Acetyltransf_3"/>
    <property type="match status" value="1"/>
</dbReference>
<dbReference type="EMBL" id="PSZC01000053">
    <property type="protein sequence ID" value="PPJ28494.1"/>
    <property type="molecule type" value="Genomic_DNA"/>
</dbReference>
<dbReference type="SUPFAM" id="SSF55729">
    <property type="entry name" value="Acyl-CoA N-acyltransferases (Nat)"/>
    <property type="match status" value="1"/>
</dbReference>
<comment type="caution">
    <text evidence="3">The sequence shown here is derived from an EMBL/GenBank/DDBJ whole genome shotgun (WGS) entry which is preliminary data.</text>
</comment>
<feature type="region of interest" description="Disordered" evidence="1">
    <location>
        <begin position="189"/>
        <end position="334"/>
    </location>
</feature>
<dbReference type="Proteomes" id="UP000239874">
    <property type="component" value="Unassembled WGS sequence"/>
</dbReference>
<accession>A0A2S6A704</accession>
<evidence type="ECO:0000313" key="3">
    <source>
        <dbReference type="EMBL" id="PPJ28494.1"/>
    </source>
</evidence>
<organism evidence="3 4">
    <name type="scientific">Nocardia nova</name>
    <dbReference type="NCBI Taxonomy" id="37330"/>
    <lineage>
        <taxon>Bacteria</taxon>
        <taxon>Bacillati</taxon>
        <taxon>Actinomycetota</taxon>
        <taxon>Actinomycetes</taxon>
        <taxon>Mycobacteriales</taxon>
        <taxon>Nocardiaceae</taxon>
        <taxon>Nocardia</taxon>
    </lineage>
</organism>
<dbReference type="GO" id="GO:0016747">
    <property type="term" value="F:acyltransferase activity, transferring groups other than amino-acyl groups"/>
    <property type="evidence" value="ECO:0007669"/>
    <property type="project" value="InterPro"/>
</dbReference>
<gene>
    <name evidence="3" type="ORF">C5E45_34425</name>
</gene>
<dbReference type="AlphaFoldDB" id="A0A2S6A704"/>
<evidence type="ECO:0000259" key="2">
    <source>
        <dbReference type="Pfam" id="PF13302"/>
    </source>
</evidence>
<feature type="compositionally biased region" description="Basic residues" evidence="1">
    <location>
        <begin position="240"/>
        <end position="271"/>
    </location>
</feature>
<reference evidence="3 4" key="1">
    <citation type="submission" date="2018-02" db="EMBL/GenBank/DDBJ databases">
        <title>8 Nocardia nova and 1 Nocardia cyriacigeorgica strain used for evolution to TMP-SMX.</title>
        <authorList>
            <person name="Mehta H."/>
            <person name="Weng J."/>
            <person name="Shamoo Y."/>
        </authorList>
    </citation>
    <scope>NUCLEOTIDE SEQUENCE [LARGE SCALE GENOMIC DNA]</scope>
    <source>
        <strain evidence="3 4">MDA3139</strain>
    </source>
</reference>
<name>A0A2S6A704_9NOCA</name>
<evidence type="ECO:0000256" key="1">
    <source>
        <dbReference type="SAM" id="MobiDB-lite"/>
    </source>
</evidence>
<dbReference type="InterPro" id="IPR000182">
    <property type="entry name" value="GNAT_dom"/>
</dbReference>
<evidence type="ECO:0000313" key="4">
    <source>
        <dbReference type="Proteomes" id="UP000239874"/>
    </source>
</evidence>
<dbReference type="InterPro" id="IPR016181">
    <property type="entry name" value="Acyl_CoA_acyltransferase"/>
</dbReference>
<proteinExistence type="predicted"/>
<dbReference type="Gene3D" id="3.40.630.30">
    <property type="match status" value="1"/>
</dbReference>
<feature type="domain" description="N-acetyltransferase" evidence="2">
    <location>
        <begin position="101"/>
        <end position="196"/>
    </location>
</feature>
<sequence>MCHARATALRSQPQRIGWAGQRGRRPRRDGFSRWTALDEDGASFAATFQPPGATTTVVACTTTLPDRLPDKLKSDVTQILSDSRPCGRILHYTVESLSETQWSRDDIPAIIEQCRDPQMMEFTRIPRPYTSEHAHQLLALARAGWQAASPTSPRFWAIAAPTATGYRFAGTIDYRPTGHRTATVGYGLHPAHRGAGRPDVGRPEPGPGLRLRPRRPRTHPLASRRRELGVSKSGLAQRLPTRRTRTRAVPATRRRHQRRLDRHPPPRRPTHPRPALARHNITRPHGTARAGQAGPAGDIRSSTTSSVPRPARRMHRVESRFSSATVKPGHVTPG</sequence>
<protein>
    <recommendedName>
        <fullName evidence="2">N-acetyltransferase domain-containing protein</fullName>
    </recommendedName>
</protein>
<dbReference type="OrthoDB" id="9795188at2"/>